<dbReference type="GO" id="GO:0005886">
    <property type="term" value="C:plasma membrane"/>
    <property type="evidence" value="ECO:0007669"/>
    <property type="project" value="TreeGrafter"/>
</dbReference>
<dbReference type="AlphaFoldDB" id="A0A395LJJ8"/>
<proteinExistence type="predicted"/>
<feature type="transmembrane region" description="Helical" evidence="1">
    <location>
        <begin position="102"/>
        <end position="129"/>
    </location>
</feature>
<organism evidence="2 3">
    <name type="scientific">Alteriqipengyuania lutimaris</name>
    <dbReference type="NCBI Taxonomy" id="1538146"/>
    <lineage>
        <taxon>Bacteria</taxon>
        <taxon>Pseudomonadati</taxon>
        <taxon>Pseudomonadota</taxon>
        <taxon>Alphaproteobacteria</taxon>
        <taxon>Sphingomonadales</taxon>
        <taxon>Erythrobacteraceae</taxon>
        <taxon>Alteriqipengyuania</taxon>
    </lineage>
</organism>
<dbReference type="PANTHER" id="PTHR34980:SF2">
    <property type="entry name" value="INNER MEMBRANE PROTEIN YHAH-RELATED"/>
    <property type="match status" value="1"/>
</dbReference>
<dbReference type="PANTHER" id="PTHR34980">
    <property type="entry name" value="INNER MEMBRANE PROTEIN-RELATED-RELATED"/>
    <property type="match status" value="1"/>
</dbReference>
<keyword evidence="1" id="KW-0472">Membrane</keyword>
<feature type="transmembrane region" description="Helical" evidence="1">
    <location>
        <begin position="23"/>
        <end position="46"/>
    </location>
</feature>
<dbReference type="OrthoDB" id="9812349at2"/>
<evidence type="ECO:0000313" key="2">
    <source>
        <dbReference type="EMBL" id="RDS77148.1"/>
    </source>
</evidence>
<dbReference type="Pfam" id="PF05656">
    <property type="entry name" value="DUF805"/>
    <property type="match status" value="1"/>
</dbReference>
<dbReference type="InterPro" id="IPR008523">
    <property type="entry name" value="DUF805"/>
</dbReference>
<dbReference type="EMBL" id="QRBB01000001">
    <property type="protein sequence ID" value="RDS77148.1"/>
    <property type="molecule type" value="Genomic_DNA"/>
</dbReference>
<evidence type="ECO:0000313" key="3">
    <source>
        <dbReference type="Proteomes" id="UP000254101"/>
    </source>
</evidence>
<dbReference type="Proteomes" id="UP000254101">
    <property type="component" value="Unassembled WGS sequence"/>
</dbReference>
<feature type="transmembrane region" description="Helical" evidence="1">
    <location>
        <begin position="66"/>
        <end position="90"/>
    </location>
</feature>
<evidence type="ECO:0000256" key="1">
    <source>
        <dbReference type="SAM" id="Phobius"/>
    </source>
</evidence>
<protein>
    <submittedName>
        <fullName evidence="2">DUF805 domain-containing protein</fullName>
    </submittedName>
</protein>
<sequence length="152" mass="16861">MRWMILPFRRYFDFEGRSRRREYWAFTLLNILVTAVLATLIIAVSYDPGRIDPVDAGTPFASLGALFGVLGLLILGWWLAVLIPSIAVTVRRLHDRDMSGWWYPGLIVLGAIPMVGLIASIALLVMMLLPGTEGPNRFGPSPKSEVSAEVFS</sequence>
<comment type="caution">
    <text evidence="2">The sequence shown here is derived from an EMBL/GenBank/DDBJ whole genome shotgun (WGS) entry which is preliminary data.</text>
</comment>
<gene>
    <name evidence="2" type="ORF">DL238_05655</name>
</gene>
<keyword evidence="1" id="KW-0812">Transmembrane</keyword>
<accession>A0A395LJJ8</accession>
<dbReference type="RefSeq" id="WP_115491369.1">
    <property type="nucleotide sequence ID" value="NZ_JACHWW010000001.1"/>
</dbReference>
<name>A0A395LJJ8_9SPHN</name>
<keyword evidence="3" id="KW-1185">Reference proteome</keyword>
<keyword evidence="1" id="KW-1133">Transmembrane helix</keyword>
<reference evidence="2 3" key="1">
    <citation type="submission" date="2018-07" db="EMBL/GenBank/DDBJ databases">
        <title>Erythrobacter nanhaiensis sp. nov., a novel member of the genus Erythrobacter isolated from the South China Sea.</title>
        <authorList>
            <person name="Chen X."/>
            <person name="Liu J."/>
        </authorList>
    </citation>
    <scope>NUCLEOTIDE SEQUENCE [LARGE SCALE GENOMIC DNA]</scope>
    <source>
        <strain evidence="2 3">S-5</strain>
    </source>
</reference>